<evidence type="ECO:0000313" key="3">
    <source>
        <dbReference type="Proteomes" id="UP000237819"/>
    </source>
</evidence>
<dbReference type="PANTHER" id="PTHR19879">
    <property type="entry name" value="TRANSCRIPTION INITIATION FACTOR TFIID"/>
    <property type="match status" value="1"/>
</dbReference>
<feature type="repeat" description="WD" evidence="1">
    <location>
        <begin position="275"/>
        <end position="316"/>
    </location>
</feature>
<organism evidence="2 3">
    <name type="scientific">Blastopirellula marina</name>
    <dbReference type="NCBI Taxonomy" id="124"/>
    <lineage>
        <taxon>Bacteria</taxon>
        <taxon>Pseudomonadati</taxon>
        <taxon>Planctomycetota</taxon>
        <taxon>Planctomycetia</taxon>
        <taxon>Pirellulales</taxon>
        <taxon>Pirellulaceae</taxon>
        <taxon>Blastopirellula</taxon>
    </lineage>
</organism>
<protein>
    <submittedName>
        <fullName evidence="2">Uncharacterized protein</fullName>
    </submittedName>
</protein>
<name>A0A2S8GHU0_9BACT</name>
<dbReference type="SMART" id="SM00320">
    <property type="entry name" value="WD40"/>
    <property type="match status" value="2"/>
</dbReference>
<dbReference type="EMBL" id="PUHZ01000021">
    <property type="protein sequence ID" value="PQO44013.1"/>
    <property type="molecule type" value="Genomic_DNA"/>
</dbReference>
<dbReference type="PROSITE" id="PS50082">
    <property type="entry name" value="WD_REPEATS_2"/>
    <property type="match status" value="1"/>
</dbReference>
<sequence length="449" mass="48318">MANLRSQCARTVLRRRAALPKRPIMPVFLVPCRILLPAILLLFALTITPAPAMEPAIVVPAADHQQGNAQSVAFSADGRLVAAGFGGSYSTRGKERFQSGRIVIWEAATGKVVKSVAEHGDIVGLQFAADGKSCLYSRIYTPGDSVDANYSKLIPVGDGDDDATSLSFGRNSYIATLSPSGAAMAIAKTVDIAQVYDDAAMVHAAADVHKLSIVDSYTAKALAFSPDGETFAAVHGRQEPIIRKDGTVVLKARVIRTKGLTLFDTGNWSVQDSAISDELADCSALAVSPTARWLATGHPNGVVRIWDGRSLQKAHELKLETNKSLLPRFSPDGKTLAVLSQPPNALVWRRANTPSGFEFERRPNQSPCELVQYETETFTPLRTFQFEDGSFRTYHANLPAASQNPARLAFSPDSRQILVGCNGVILLDAETGETVRQFDAPLAAAQKSK</sequence>
<dbReference type="PANTHER" id="PTHR19879:SF9">
    <property type="entry name" value="TRANSCRIPTION INITIATION FACTOR TFIID SUBUNIT 5"/>
    <property type="match status" value="1"/>
</dbReference>
<comment type="caution">
    <text evidence="2">The sequence shown here is derived from an EMBL/GenBank/DDBJ whole genome shotgun (WGS) entry which is preliminary data.</text>
</comment>
<dbReference type="AlphaFoldDB" id="A0A2S8GHU0"/>
<evidence type="ECO:0000313" key="2">
    <source>
        <dbReference type="EMBL" id="PQO44013.1"/>
    </source>
</evidence>
<proteinExistence type="predicted"/>
<dbReference type="InterPro" id="IPR011047">
    <property type="entry name" value="Quinoprotein_ADH-like_sf"/>
</dbReference>
<dbReference type="InterPro" id="IPR001680">
    <property type="entry name" value="WD40_rpt"/>
</dbReference>
<keyword evidence="1" id="KW-0853">WD repeat</keyword>
<dbReference type="InterPro" id="IPR011659">
    <property type="entry name" value="WD40"/>
</dbReference>
<dbReference type="Pfam" id="PF00400">
    <property type="entry name" value="WD40"/>
    <property type="match status" value="1"/>
</dbReference>
<reference evidence="2 3" key="1">
    <citation type="submission" date="2018-02" db="EMBL/GenBank/DDBJ databases">
        <title>Comparative genomes isolates from brazilian mangrove.</title>
        <authorList>
            <person name="Araujo J.E."/>
            <person name="Taketani R.G."/>
            <person name="Silva M.C.P."/>
            <person name="Loureco M.V."/>
            <person name="Andreote F.D."/>
        </authorList>
    </citation>
    <scope>NUCLEOTIDE SEQUENCE [LARGE SCALE GENOMIC DNA]</scope>
    <source>
        <strain evidence="2 3">Nap-Phe MGV</strain>
    </source>
</reference>
<dbReference type="SUPFAM" id="SSF50998">
    <property type="entry name" value="Quinoprotein alcohol dehydrogenase-like"/>
    <property type="match status" value="1"/>
</dbReference>
<dbReference type="InterPro" id="IPR015943">
    <property type="entry name" value="WD40/YVTN_repeat-like_dom_sf"/>
</dbReference>
<dbReference type="Proteomes" id="UP000237819">
    <property type="component" value="Unassembled WGS sequence"/>
</dbReference>
<accession>A0A2S8GHU0</accession>
<gene>
    <name evidence="2" type="ORF">C5Y93_20955</name>
</gene>
<dbReference type="Pfam" id="PF07676">
    <property type="entry name" value="PD40"/>
    <property type="match status" value="1"/>
</dbReference>
<dbReference type="Gene3D" id="2.130.10.10">
    <property type="entry name" value="YVTN repeat-like/Quinoprotein amine dehydrogenase"/>
    <property type="match status" value="2"/>
</dbReference>
<evidence type="ECO:0000256" key="1">
    <source>
        <dbReference type="PROSITE-ProRule" id="PRU00221"/>
    </source>
</evidence>